<evidence type="ECO:0000259" key="9">
    <source>
        <dbReference type="PROSITE" id="PS50110"/>
    </source>
</evidence>
<comment type="caution">
    <text evidence="12">The sequence shown here is derived from an EMBL/GenBank/DDBJ whole genome shotgun (WGS) entry which is preliminary data.</text>
</comment>
<dbReference type="InterPro" id="IPR000014">
    <property type="entry name" value="PAS"/>
</dbReference>
<dbReference type="Gene3D" id="3.40.50.2300">
    <property type="match status" value="1"/>
</dbReference>
<dbReference type="SMART" id="SM00091">
    <property type="entry name" value="PAS"/>
    <property type="match status" value="1"/>
</dbReference>
<keyword evidence="13" id="KW-1185">Reference proteome</keyword>
<evidence type="ECO:0000313" key="12">
    <source>
        <dbReference type="EMBL" id="MEK0184781.1"/>
    </source>
</evidence>
<dbReference type="PROSITE" id="PS50113">
    <property type="entry name" value="PAC"/>
    <property type="match status" value="1"/>
</dbReference>
<dbReference type="SMART" id="SM00387">
    <property type="entry name" value="HATPase_c"/>
    <property type="match status" value="1"/>
</dbReference>
<sequence length="502" mass="56074">MWIKILLVEDNPTDADLLAELLEASVGVEWELVCVEFLHSAIAHLSTQSFDLVLLDLSLPDSHGLETLTRLREVAPDTAVVVMTGWDDEAVGLKSVRLGAQDYIVKGQITTQLLVRTIRYAIERSQTFQMLRESERRFRAIFDSSFQLTKLLTPDGIVLEVNETALEFTGMRSQNIVGYPIWEQPIWQQSPNAKAQLKEGISKASQGEFFRSELDLLGNSGKIVTVDFSLKPVKNDTGQVLLLIAEARDISDRKLATAEIIKTLAREKELSELRAKFVSMVSHEFRTPLTTIQFSAGLLQDYSSNWSSEKKSTHFARIQLAIQRMTELLEDILVVGKIEANTLQFKPVSLNLEKFSIQIIEEQKLNDSNQHPIALIVSGGNTKAEMDEKLLRQILGNLLSNALKYSPAGTSVDLHITTQNKEVIFQIQDRGIGIPQSDQKRIWETFYRATNVGTISGTGLGLAIVKRAVELHGGQIVMHSQKGKGTNFKITIPLSYNSDKNS</sequence>
<dbReference type="CDD" id="cd00075">
    <property type="entry name" value="HATPase"/>
    <property type="match status" value="1"/>
</dbReference>
<dbReference type="Pfam" id="PF00072">
    <property type="entry name" value="Response_reg"/>
    <property type="match status" value="1"/>
</dbReference>
<protein>
    <recommendedName>
        <fullName evidence="2">histidine kinase</fullName>
        <ecNumber evidence="2">2.7.13.3</ecNumber>
    </recommendedName>
</protein>
<dbReference type="SUPFAM" id="SSF52172">
    <property type="entry name" value="CheY-like"/>
    <property type="match status" value="1"/>
</dbReference>
<dbReference type="CDD" id="cd00156">
    <property type="entry name" value="REC"/>
    <property type="match status" value="1"/>
</dbReference>
<evidence type="ECO:0000256" key="4">
    <source>
        <dbReference type="ARBA" id="ARBA00022679"/>
    </source>
</evidence>
<keyword evidence="3 7" id="KW-0597">Phosphoprotein</keyword>
<dbReference type="SUPFAM" id="SSF47384">
    <property type="entry name" value="Homodimeric domain of signal transducing histidine kinase"/>
    <property type="match status" value="1"/>
</dbReference>
<feature type="domain" description="PAC" evidence="11">
    <location>
        <begin position="210"/>
        <end position="262"/>
    </location>
</feature>
<dbReference type="SUPFAM" id="SSF55785">
    <property type="entry name" value="PYP-like sensor domain (PAS domain)"/>
    <property type="match status" value="1"/>
</dbReference>
<dbReference type="Gene3D" id="3.30.565.10">
    <property type="entry name" value="Histidine kinase-like ATPase, C-terminal domain"/>
    <property type="match status" value="1"/>
</dbReference>
<feature type="domain" description="Response regulatory" evidence="9">
    <location>
        <begin position="4"/>
        <end position="121"/>
    </location>
</feature>
<keyword evidence="6" id="KW-0902">Two-component regulatory system</keyword>
<dbReference type="InterPro" id="IPR036097">
    <property type="entry name" value="HisK_dim/P_sf"/>
</dbReference>
<keyword evidence="12" id="KW-0067">ATP-binding</keyword>
<dbReference type="SUPFAM" id="SSF55874">
    <property type="entry name" value="ATPase domain of HSP90 chaperone/DNA topoisomerase II/histidine kinase"/>
    <property type="match status" value="1"/>
</dbReference>
<feature type="domain" description="PAS" evidence="10">
    <location>
        <begin position="134"/>
        <end position="178"/>
    </location>
</feature>
<comment type="catalytic activity">
    <reaction evidence="1">
        <text>ATP + protein L-histidine = ADP + protein N-phospho-L-histidine.</text>
        <dbReference type="EC" id="2.7.13.3"/>
    </reaction>
</comment>
<evidence type="ECO:0000256" key="5">
    <source>
        <dbReference type="ARBA" id="ARBA00022777"/>
    </source>
</evidence>
<dbReference type="InterPro" id="IPR036890">
    <property type="entry name" value="HATPase_C_sf"/>
</dbReference>
<feature type="modified residue" description="4-aspartylphosphate" evidence="7">
    <location>
        <position position="56"/>
    </location>
</feature>
<dbReference type="InterPro" id="IPR000700">
    <property type="entry name" value="PAS-assoc_C"/>
</dbReference>
<dbReference type="GO" id="GO:0005524">
    <property type="term" value="F:ATP binding"/>
    <property type="evidence" value="ECO:0007669"/>
    <property type="project" value="UniProtKB-KW"/>
</dbReference>
<dbReference type="InterPro" id="IPR005467">
    <property type="entry name" value="His_kinase_dom"/>
</dbReference>
<dbReference type="PROSITE" id="PS50112">
    <property type="entry name" value="PAS"/>
    <property type="match status" value="1"/>
</dbReference>
<proteinExistence type="predicted"/>
<dbReference type="InterPro" id="IPR050736">
    <property type="entry name" value="Sensor_HK_Regulatory"/>
</dbReference>
<dbReference type="RefSeq" id="WP_340519441.1">
    <property type="nucleotide sequence ID" value="NZ_JBBLXS010000073.1"/>
</dbReference>
<keyword evidence="5" id="KW-0418">Kinase</keyword>
<dbReference type="Pfam" id="PF00512">
    <property type="entry name" value="HisKA"/>
    <property type="match status" value="1"/>
</dbReference>
<dbReference type="PROSITE" id="PS50109">
    <property type="entry name" value="HIS_KIN"/>
    <property type="match status" value="1"/>
</dbReference>
<dbReference type="CDD" id="cd00130">
    <property type="entry name" value="PAS"/>
    <property type="match status" value="1"/>
</dbReference>
<dbReference type="InterPro" id="IPR011006">
    <property type="entry name" value="CheY-like_superfamily"/>
</dbReference>
<dbReference type="NCBIfam" id="TIGR00229">
    <property type="entry name" value="sensory_box"/>
    <property type="match status" value="1"/>
</dbReference>
<dbReference type="Proteomes" id="UP001384579">
    <property type="component" value="Unassembled WGS sequence"/>
</dbReference>
<evidence type="ECO:0000259" key="11">
    <source>
        <dbReference type="PROSITE" id="PS50113"/>
    </source>
</evidence>
<dbReference type="CDD" id="cd00082">
    <property type="entry name" value="HisKA"/>
    <property type="match status" value="1"/>
</dbReference>
<evidence type="ECO:0000259" key="8">
    <source>
        <dbReference type="PROSITE" id="PS50109"/>
    </source>
</evidence>
<organism evidence="12 13">
    <name type="scientific">Microcoleus anatoxicus PTRS2</name>
    <dbReference type="NCBI Taxonomy" id="2705321"/>
    <lineage>
        <taxon>Bacteria</taxon>
        <taxon>Bacillati</taxon>
        <taxon>Cyanobacteriota</taxon>
        <taxon>Cyanophyceae</taxon>
        <taxon>Oscillatoriophycideae</taxon>
        <taxon>Oscillatoriales</taxon>
        <taxon>Microcoleaceae</taxon>
        <taxon>Microcoleus</taxon>
        <taxon>Microcoleus anatoxicus</taxon>
    </lineage>
</organism>
<dbReference type="SMART" id="SM00388">
    <property type="entry name" value="HisKA"/>
    <property type="match status" value="1"/>
</dbReference>
<dbReference type="PROSITE" id="PS50110">
    <property type="entry name" value="RESPONSE_REGULATORY"/>
    <property type="match status" value="1"/>
</dbReference>
<accession>A0ABU8YK74</accession>
<dbReference type="Pfam" id="PF02518">
    <property type="entry name" value="HATPase_c"/>
    <property type="match status" value="1"/>
</dbReference>
<dbReference type="SMART" id="SM00086">
    <property type="entry name" value="PAC"/>
    <property type="match status" value="1"/>
</dbReference>
<dbReference type="Pfam" id="PF13426">
    <property type="entry name" value="PAS_9"/>
    <property type="match status" value="1"/>
</dbReference>
<dbReference type="Gene3D" id="1.10.287.130">
    <property type="match status" value="1"/>
</dbReference>
<dbReference type="PRINTS" id="PR00344">
    <property type="entry name" value="BCTRLSENSOR"/>
</dbReference>
<evidence type="ECO:0000259" key="10">
    <source>
        <dbReference type="PROSITE" id="PS50112"/>
    </source>
</evidence>
<dbReference type="SMART" id="SM00448">
    <property type="entry name" value="REC"/>
    <property type="match status" value="1"/>
</dbReference>
<evidence type="ECO:0000256" key="1">
    <source>
        <dbReference type="ARBA" id="ARBA00000085"/>
    </source>
</evidence>
<dbReference type="InterPro" id="IPR003661">
    <property type="entry name" value="HisK_dim/P_dom"/>
</dbReference>
<name>A0ABU8YK74_9CYAN</name>
<keyword evidence="12" id="KW-0547">Nucleotide-binding</keyword>
<feature type="domain" description="Histidine kinase" evidence="8">
    <location>
        <begin position="280"/>
        <end position="496"/>
    </location>
</feature>
<evidence type="ECO:0000256" key="3">
    <source>
        <dbReference type="ARBA" id="ARBA00022553"/>
    </source>
</evidence>
<dbReference type="InterPro" id="IPR004358">
    <property type="entry name" value="Sig_transdc_His_kin-like_C"/>
</dbReference>
<evidence type="ECO:0000256" key="6">
    <source>
        <dbReference type="ARBA" id="ARBA00023012"/>
    </source>
</evidence>
<evidence type="ECO:0000256" key="7">
    <source>
        <dbReference type="PROSITE-ProRule" id="PRU00169"/>
    </source>
</evidence>
<dbReference type="PANTHER" id="PTHR43711">
    <property type="entry name" value="TWO-COMPONENT HISTIDINE KINASE"/>
    <property type="match status" value="1"/>
</dbReference>
<evidence type="ECO:0000313" key="13">
    <source>
        <dbReference type="Proteomes" id="UP001384579"/>
    </source>
</evidence>
<gene>
    <name evidence="12" type="ORF">WMG39_07905</name>
</gene>
<dbReference type="PANTHER" id="PTHR43711:SF26">
    <property type="entry name" value="SENSOR HISTIDINE KINASE RCSC"/>
    <property type="match status" value="1"/>
</dbReference>
<evidence type="ECO:0000256" key="2">
    <source>
        <dbReference type="ARBA" id="ARBA00012438"/>
    </source>
</evidence>
<dbReference type="EC" id="2.7.13.3" evidence="2"/>
<dbReference type="EMBL" id="JBBLXS010000073">
    <property type="protein sequence ID" value="MEK0184781.1"/>
    <property type="molecule type" value="Genomic_DNA"/>
</dbReference>
<dbReference type="InterPro" id="IPR003594">
    <property type="entry name" value="HATPase_dom"/>
</dbReference>
<reference evidence="12 13" key="1">
    <citation type="journal article" date="2020" name="Harmful Algae">
        <title>Molecular and morphological characterization of a novel dihydroanatoxin-a producing Microcoleus species (cyanobacteria) from the Russian River, California, USA.</title>
        <authorList>
            <person name="Conklin K.Y."/>
            <person name="Stancheva R."/>
            <person name="Otten T.G."/>
            <person name="Fadness R."/>
            <person name="Boyer G.L."/>
            <person name="Read B."/>
            <person name="Zhang X."/>
            <person name="Sheath R.G."/>
        </authorList>
    </citation>
    <scope>NUCLEOTIDE SEQUENCE [LARGE SCALE GENOMIC DNA]</scope>
    <source>
        <strain evidence="12 13">PTRS2</strain>
    </source>
</reference>
<dbReference type="InterPro" id="IPR001789">
    <property type="entry name" value="Sig_transdc_resp-reg_receiver"/>
</dbReference>
<dbReference type="Gene3D" id="3.30.450.20">
    <property type="entry name" value="PAS domain"/>
    <property type="match status" value="1"/>
</dbReference>
<dbReference type="InterPro" id="IPR035965">
    <property type="entry name" value="PAS-like_dom_sf"/>
</dbReference>
<dbReference type="InterPro" id="IPR001610">
    <property type="entry name" value="PAC"/>
</dbReference>
<keyword evidence="4" id="KW-0808">Transferase</keyword>